<dbReference type="PANTHER" id="PTHR30531:SF12">
    <property type="entry name" value="FLAGELLAR BIOSYNTHETIC PROTEIN FLHB"/>
    <property type="match status" value="1"/>
</dbReference>
<dbReference type="Pfam" id="PF01312">
    <property type="entry name" value="Bac_export_2"/>
    <property type="match status" value="1"/>
</dbReference>
<feature type="compositionally biased region" description="Basic and acidic residues" evidence="2">
    <location>
        <begin position="1"/>
        <end position="15"/>
    </location>
</feature>
<sequence length="355" mass="37471">MSDKPDRQEKVHDPSPSRLRKAREDGNVFKSKELISVGVLGAGGAALVFGAPAAFATLRELSARLFLGAASTPLDVDSMPSLFAGVGVPVLGLLLPFFAVVMAAGAAASVAQTGWNVTTKPLTPKGSRVSPLEGLKRLFSTKGVFEAGKALTKVAVVGPIAYGVLRDRADEMLGLSTLPVDAIAAVTGTWVVDLGAPVLLALLLLAAVDYAFEKHKWTSDLKMTDKEVKDEGKEQEGDPHLKGKRRQRARELATRPRLDHAVMQADVVVTNPTHYAVALRFDPAAGGAPTVLCKGVRKRALAIKGLAAELGIPTVEDRPLARALHATVDEGAPIDESLYAAVAAVLAEVYRRRAA</sequence>
<reference evidence="4 5" key="1">
    <citation type="submission" date="2023-09" db="EMBL/GenBank/DDBJ databases">
        <authorList>
            <person name="Rey-Velasco X."/>
        </authorList>
    </citation>
    <scope>NUCLEOTIDE SEQUENCE [LARGE SCALE GENOMIC DNA]</scope>
    <source>
        <strain evidence="4 5">F394</strain>
    </source>
</reference>
<comment type="similarity">
    <text evidence="1">Belongs to the type III secretion exporter family.</text>
</comment>
<keyword evidence="3" id="KW-1133">Transmembrane helix</keyword>
<dbReference type="InterPro" id="IPR006135">
    <property type="entry name" value="T3SS_substrate_exporter"/>
</dbReference>
<keyword evidence="3" id="KW-0472">Membrane</keyword>
<evidence type="ECO:0000313" key="5">
    <source>
        <dbReference type="Proteomes" id="UP001267426"/>
    </source>
</evidence>
<dbReference type="Gene3D" id="6.10.250.2080">
    <property type="match status" value="1"/>
</dbReference>
<dbReference type="PANTHER" id="PTHR30531">
    <property type="entry name" value="FLAGELLAR BIOSYNTHETIC PROTEIN FLHB"/>
    <property type="match status" value="1"/>
</dbReference>
<proteinExistence type="inferred from homology"/>
<name>A0ABU3BQ14_9BACT</name>
<organism evidence="4 5">
    <name type="scientific">Rubrivirga litoralis</name>
    <dbReference type="NCBI Taxonomy" id="3075598"/>
    <lineage>
        <taxon>Bacteria</taxon>
        <taxon>Pseudomonadati</taxon>
        <taxon>Rhodothermota</taxon>
        <taxon>Rhodothermia</taxon>
        <taxon>Rhodothermales</taxon>
        <taxon>Rubricoccaceae</taxon>
        <taxon>Rubrivirga</taxon>
    </lineage>
</organism>
<dbReference type="Proteomes" id="UP001267426">
    <property type="component" value="Unassembled WGS sequence"/>
</dbReference>
<dbReference type="InterPro" id="IPR029025">
    <property type="entry name" value="T3SS_substrate_exporter_C"/>
</dbReference>
<dbReference type="Gene3D" id="3.40.1690.10">
    <property type="entry name" value="secretion proteins EscU"/>
    <property type="match status" value="1"/>
</dbReference>
<evidence type="ECO:0000256" key="3">
    <source>
        <dbReference type="SAM" id="Phobius"/>
    </source>
</evidence>
<feature type="region of interest" description="Disordered" evidence="2">
    <location>
        <begin position="1"/>
        <end position="23"/>
    </location>
</feature>
<evidence type="ECO:0000313" key="4">
    <source>
        <dbReference type="EMBL" id="MDT0631380.1"/>
    </source>
</evidence>
<evidence type="ECO:0000256" key="2">
    <source>
        <dbReference type="SAM" id="MobiDB-lite"/>
    </source>
</evidence>
<dbReference type="RefSeq" id="WP_311662723.1">
    <property type="nucleotide sequence ID" value="NZ_JAVRHT010000011.1"/>
</dbReference>
<keyword evidence="3" id="KW-0812">Transmembrane</keyword>
<feature type="transmembrane region" description="Helical" evidence="3">
    <location>
        <begin position="79"/>
        <end position="108"/>
    </location>
</feature>
<protein>
    <submittedName>
        <fullName evidence="4">EscU/YscU/HrcU family type III secretion system export apparatus switch protein</fullName>
    </submittedName>
</protein>
<feature type="transmembrane region" description="Helical" evidence="3">
    <location>
        <begin position="34"/>
        <end position="58"/>
    </location>
</feature>
<comment type="caution">
    <text evidence="4">The sequence shown here is derived from an EMBL/GenBank/DDBJ whole genome shotgun (WGS) entry which is preliminary data.</text>
</comment>
<evidence type="ECO:0000256" key="1">
    <source>
        <dbReference type="ARBA" id="ARBA00010690"/>
    </source>
</evidence>
<dbReference type="PRINTS" id="PR00950">
    <property type="entry name" value="TYPE3IMSPROT"/>
</dbReference>
<dbReference type="EMBL" id="JAVRHT010000011">
    <property type="protein sequence ID" value="MDT0631380.1"/>
    <property type="molecule type" value="Genomic_DNA"/>
</dbReference>
<feature type="transmembrane region" description="Helical" evidence="3">
    <location>
        <begin position="194"/>
        <end position="212"/>
    </location>
</feature>
<dbReference type="SUPFAM" id="SSF160544">
    <property type="entry name" value="EscU C-terminal domain-like"/>
    <property type="match status" value="1"/>
</dbReference>
<feature type="region of interest" description="Disordered" evidence="2">
    <location>
        <begin position="226"/>
        <end position="249"/>
    </location>
</feature>
<gene>
    <name evidence="4" type="ORF">RM540_06415</name>
</gene>
<keyword evidence="5" id="KW-1185">Reference proteome</keyword>
<feature type="compositionally biased region" description="Basic and acidic residues" evidence="2">
    <location>
        <begin position="226"/>
        <end position="241"/>
    </location>
</feature>
<accession>A0ABU3BQ14</accession>